<dbReference type="STRING" id="624147.SAMN04487970_1006201"/>
<keyword evidence="1" id="KW-0966">Cell projection</keyword>
<proteinExistence type="predicted"/>
<dbReference type="Proteomes" id="UP000198601">
    <property type="component" value="Unassembled WGS sequence"/>
</dbReference>
<organism evidence="1 2">
    <name type="scientific">Paenibacillus tianmuensis</name>
    <dbReference type="NCBI Taxonomy" id="624147"/>
    <lineage>
        <taxon>Bacteria</taxon>
        <taxon>Bacillati</taxon>
        <taxon>Bacillota</taxon>
        <taxon>Bacilli</taxon>
        <taxon>Bacillales</taxon>
        <taxon>Paenibacillaceae</taxon>
        <taxon>Paenibacillus</taxon>
    </lineage>
</organism>
<evidence type="ECO:0000313" key="1">
    <source>
        <dbReference type="EMBL" id="SCW42751.1"/>
    </source>
</evidence>
<dbReference type="PANTHER" id="PTHR39185:SF1">
    <property type="entry name" value="SWARMING MOTILITY PROTEIN SWRD"/>
    <property type="match status" value="1"/>
</dbReference>
<keyword evidence="2" id="KW-1185">Reference proteome</keyword>
<dbReference type="Pfam" id="PF06289">
    <property type="entry name" value="FlbD"/>
    <property type="match status" value="1"/>
</dbReference>
<protein>
    <submittedName>
        <fullName evidence="1">Flagellar protein FlbD</fullName>
    </submittedName>
</protein>
<reference evidence="2" key="1">
    <citation type="submission" date="2016-10" db="EMBL/GenBank/DDBJ databases">
        <authorList>
            <person name="Varghese N."/>
            <person name="Submissions S."/>
        </authorList>
    </citation>
    <scope>NUCLEOTIDE SEQUENCE [LARGE SCALE GENOMIC DNA]</scope>
    <source>
        <strain evidence="2">CGMCC 1.8946</strain>
    </source>
</reference>
<evidence type="ECO:0000313" key="2">
    <source>
        <dbReference type="Proteomes" id="UP000198601"/>
    </source>
</evidence>
<keyword evidence="1" id="KW-0969">Cilium</keyword>
<dbReference type="InterPro" id="IPR009384">
    <property type="entry name" value="SwrD-like"/>
</dbReference>
<gene>
    <name evidence="1" type="ORF">SAMN04487970_1006201</name>
</gene>
<dbReference type="EMBL" id="FMTT01000006">
    <property type="protein sequence ID" value="SCW42751.1"/>
    <property type="molecule type" value="Genomic_DNA"/>
</dbReference>
<sequence length="73" mass="7895">MVRLTRLNGKAIVLNALLIESIEETPDTMVTLVTGKKIMVLEPVTEVMDTVHRFLQTVGLVGGTVKSLNSEGS</sequence>
<accession>A0A1G4QEA0</accession>
<keyword evidence="1" id="KW-0282">Flagellum</keyword>
<dbReference type="RefSeq" id="WP_090668700.1">
    <property type="nucleotide sequence ID" value="NZ_FMTT01000006.1"/>
</dbReference>
<dbReference type="AlphaFoldDB" id="A0A1G4QEA0"/>
<dbReference type="PANTHER" id="PTHR39185">
    <property type="entry name" value="SWARMING MOTILITY PROTEIN SWRD"/>
    <property type="match status" value="1"/>
</dbReference>
<name>A0A1G4QEA0_9BACL</name>
<dbReference type="OrthoDB" id="9799862at2"/>